<organism evidence="1 2">
    <name type="scientific">Paracoccus seriniphilus</name>
    <dbReference type="NCBI Taxonomy" id="184748"/>
    <lineage>
        <taxon>Bacteria</taxon>
        <taxon>Pseudomonadati</taxon>
        <taxon>Pseudomonadota</taxon>
        <taxon>Alphaproteobacteria</taxon>
        <taxon>Rhodobacterales</taxon>
        <taxon>Paracoccaceae</taxon>
        <taxon>Paracoccus</taxon>
    </lineage>
</organism>
<protein>
    <submittedName>
        <fullName evidence="1">Pyocin activator protein PrtN</fullName>
    </submittedName>
</protein>
<dbReference type="AlphaFoldDB" id="A0A239PWH1"/>
<dbReference type="InterPro" id="IPR020518">
    <property type="entry name" value="Tscrpt_reg_PrtN"/>
</dbReference>
<dbReference type="GO" id="GO:0006355">
    <property type="term" value="P:regulation of DNA-templated transcription"/>
    <property type="evidence" value="ECO:0007669"/>
    <property type="project" value="InterPro"/>
</dbReference>
<accession>A0A239PWH1</accession>
<evidence type="ECO:0000313" key="2">
    <source>
        <dbReference type="Proteomes" id="UP000198307"/>
    </source>
</evidence>
<proteinExistence type="predicted"/>
<sequence>MDTLELLLKHFNFLPFIPLEEAGTLWGHTEKTMKEKIDAGDIRLPYFTPDGKQKSVKLVRLETVAKILDQRASDAENEFQKLWS</sequence>
<name>A0A239PWH1_9RHOB</name>
<gene>
    <name evidence="1" type="ORF">SAMN05444959_1076</name>
</gene>
<dbReference type="EMBL" id="FZQB01000007">
    <property type="protein sequence ID" value="SNT74292.1"/>
    <property type="molecule type" value="Genomic_DNA"/>
</dbReference>
<dbReference type="RefSeq" id="WP_089344435.1">
    <property type="nucleotide sequence ID" value="NZ_CP067129.1"/>
</dbReference>
<dbReference type="Proteomes" id="UP000198307">
    <property type="component" value="Unassembled WGS sequence"/>
</dbReference>
<keyword evidence="2" id="KW-1185">Reference proteome</keyword>
<evidence type="ECO:0000313" key="1">
    <source>
        <dbReference type="EMBL" id="SNT74292.1"/>
    </source>
</evidence>
<dbReference type="Pfam" id="PF11112">
    <property type="entry name" value="PyocinActivator"/>
    <property type="match status" value="1"/>
</dbReference>
<dbReference type="OrthoDB" id="982642at2"/>
<reference evidence="1 2" key="1">
    <citation type="submission" date="2017-07" db="EMBL/GenBank/DDBJ databases">
        <authorList>
            <person name="Sun Z.S."/>
            <person name="Albrecht U."/>
            <person name="Echele G."/>
            <person name="Lee C.C."/>
        </authorList>
    </citation>
    <scope>NUCLEOTIDE SEQUENCE [LARGE SCALE GENOMIC DNA]</scope>
    <source>
        <strain evidence="1 2">DSM 14827</strain>
    </source>
</reference>